<reference evidence="3" key="1">
    <citation type="submission" date="2016-06" db="UniProtKB">
        <authorList>
            <consortium name="WormBaseParasite"/>
        </authorList>
    </citation>
    <scope>IDENTIFICATION</scope>
</reference>
<organism evidence="3">
    <name type="scientific">Echinostoma caproni</name>
    <dbReference type="NCBI Taxonomy" id="27848"/>
    <lineage>
        <taxon>Eukaryota</taxon>
        <taxon>Metazoa</taxon>
        <taxon>Spiralia</taxon>
        <taxon>Lophotrochozoa</taxon>
        <taxon>Platyhelminthes</taxon>
        <taxon>Trematoda</taxon>
        <taxon>Digenea</taxon>
        <taxon>Plagiorchiida</taxon>
        <taxon>Echinostomata</taxon>
        <taxon>Echinostomatoidea</taxon>
        <taxon>Echinostomatidae</taxon>
        <taxon>Echinostoma</taxon>
    </lineage>
</organism>
<evidence type="ECO:0000313" key="3">
    <source>
        <dbReference type="WBParaSite" id="ECPE_0000346701-mRNA-1"/>
    </source>
</evidence>
<proteinExistence type="predicted"/>
<dbReference type="AlphaFoldDB" id="A0A183A929"/>
<gene>
    <name evidence="1" type="ORF">ECPE_LOCUS3464</name>
</gene>
<protein>
    <submittedName>
        <fullName evidence="3">Phosphoribosylamine--glycine ligase</fullName>
    </submittedName>
</protein>
<accession>A0A183A929</accession>
<reference evidence="1 2" key="2">
    <citation type="submission" date="2018-11" db="EMBL/GenBank/DDBJ databases">
        <authorList>
            <consortium name="Pathogen Informatics"/>
        </authorList>
    </citation>
    <scope>NUCLEOTIDE SEQUENCE [LARGE SCALE GENOMIC DNA]</scope>
    <source>
        <strain evidence="1 2">Egypt</strain>
    </source>
</reference>
<dbReference type="OrthoDB" id="10029313at2759"/>
<sequence length="91" mass="10525">MMKQGHYQALKELQSSPNLIVLKPDKGHGVVVVDKNEYVAKIMKILDDKHKFKPDLAPDNVQLIEKQIIRELQILMLYGFITETQIKQLKP</sequence>
<dbReference type="Proteomes" id="UP000272942">
    <property type="component" value="Unassembled WGS sequence"/>
</dbReference>
<dbReference type="EMBL" id="UZAN01040416">
    <property type="protein sequence ID" value="VDP69589.1"/>
    <property type="molecule type" value="Genomic_DNA"/>
</dbReference>
<keyword evidence="2" id="KW-1185">Reference proteome</keyword>
<dbReference type="WBParaSite" id="ECPE_0000346701-mRNA-1">
    <property type="protein sequence ID" value="ECPE_0000346701-mRNA-1"/>
    <property type="gene ID" value="ECPE_0000346701"/>
</dbReference>
<name>A0A183A929_9TREM</name>
<evidence type="ECO:0000313" key="1">
    <source>
        <dbReference type="EMBL" id="VDP69589.1"/>
    </source>
</evidence>
<evidence type="ECO:0000313" key="2">
    <source>
        <dbReference type="Proteomes" id="UP000272942"/>
    </source>
</evidence>